<gene>
    <name evidence="1" type="ORF">ACFPMF_19560</name>
</gene>
<keyword evidence="2" id="KW-1185">Reference proteome</keyword>
<comment type="caution">
    <text evidence="1">The sequence shown here is derived from an EMBL/GenBank/DDBJ whole genome shotgun (WGS) entry which is preliminary data.</text>
</comment>
<dbReference type="Proteomes" id="UP001596106">
    <property type="component" value="Unassembled WGS sequence"/>
</dbReference>
<evidence type="ECO:0000313" key="1">
    <source>
        <dbReference type="EMBL" id="MFC5411527.1"/>
    </source>
</evidence>
<name>A0ABW0IGC6_9BACT</name>
<evidence type="ECO:0000313" key="2">
    <source>
        <dbReference type="Proteomes" id="UP001596106"/>
    </source>
</evidence>
<protein>
    <submittedName>
        <fullName evidence="1">Uncharacterized protein</fullName>
    </submittedName>
</protein>
<reference evidence="2" key="1">
    <citation type="journal article" date="2019" name="Int. J. Syst. Evol. Microbiol.">
        <title>The Global Catalogue of Microorganisms (GCM) 10K type strain sequencing project: providing services to taxonomists for standard genome sequencing and annotation.</title>
        <authorList>
            <consortium name="The Broad Institute Genomics Platform"/>
            <consortium name="The Broad Institute Genome Sequencing Center for Infectious Disease"/>
            <person name="Wu L."/>
            <person name="Ma J."/>
        </authorList>
    </citation>
    <scope>NUCLEOTIDE SEQUENCE [LARGE SCALE GENOMIC DNA]</scope>
    <source>
        <strain evidence="2">CCUG 55250</strain>
    </source>
</reference>
<proteinExistence type="predicted"/>
<dbReference type="EMBL" id="JBHSMA010000007">
    <property type="protein sequence ID" value="MFC5411527.1"/>
    <property type="molecule type" value="Genomic_DNA"/>
</dbReference>
<accession>A0ABW0IGC6</accession>
<organism evidence="1 2">
    <name type="scientific">Larkinella bovis</name>
    <dbReference type="NCBI Taxonomy" id="683041"/>
    <lineage>
        <taxon>Bacteria</taxon>
        <taxon>Pseudomonadati</taxon>
        <taxon>Bacteroidota</taxon>
        <taxon>Cytophagia</taxon>
        <taxon>Cytophagales</taxon>
        <taxon>Spirosomataceae</taxon>
        <taxon>Larkinella</taxon>
    </lineage>
</organism>
<sequence>MPTESSSLGFTNRWYSDGVDQAVEYTLDTDHTIFLFTAPYFLASKLEAFKSYRHGQDLRGNSDFEDIIYLFDNREEIIDEIKNSQDSVRLYLIEELQTLLDHPNRDEGISVHLETATASQRTRRIVEIWQELVTART</sequence>
<dbReference type="RefSeq" id="WP_379848419.1">
    <property type="nucleotide sequence ID" value="NZ_JBHSMA010000007.1"/>
</dbReference>